<feature type="domain" description="CR-type" evidence="11">
    <location>
        <begin position="139"/>
        <end position="225"/>
    </location>
</feature>
<keyword evidence="1 8" id="KW-0235">DNA replication</keyword>
<evidence type="ECO:0000313" key="12">
    <source>
        <dbReference type="EMBL" id="GAA0684683.1"/>
    </source>
</evidence>
<keyword evidence="13" id="KW-1185">Reference proteome</keyword>
<evidence type="ECO:0000256" key="9">
    <source>
        <dbReference type="PROSITE-ProRule" id="PRU00546"/>
    </source>
</evidence>
<dbReference type="RefSeq" id="WP_343802533.1">
    <property type="nucleotide sequence ID" value="NZ_BAAAET010000001.1"/>
</dbReference>
<dbReference type="CDD" id="cd10747">
    <property type="entry name" value="DnaJ_C"/>
    <property type="match status" value="1"/>
</dbReference>
<dbReference type="PROSITE" id="PS00636">
    <property type="entry name" value="DNAJ_1"/>
    <property type="match status" value="1"/>
</dbReference>
<dbReference type="CDD" id="cd10719">
    <property type="entry name" value="DnaJ_zf"/>
    <property type="match status" value="1"/>
</dbReference>
<keyword evidence="6 8" id="KW-0346">Stress response</keyword>
<dbReference type="PANTHER" id="PTHR43096:SF10">
    <property type="entry name" value="CHAPERONE PROTEIN DNAJ A6, CHLOROPLASTIC"/>
    <property type="match status" value="1"/>
</dbReference>
<dbReference type="InterPro" id="IPR008971">
    <property type="entry name" value="HSP40/DnaJ_pept-bd"/>
</dbReference>
<dbReference type="EMBL" id="BAAAET010000001">
    <property type="protein sequence ID" value="GAA0684683.1"/>
    <property type="molecule type" value="Genomic_DNA"/>
</dbReference>
<dbReference type="InterPro" id="IPR001305">
    <property type="entry name" value="HSP_DnaJ_Cys-rich_dom"/>
</dbReference>
<evidence type="ECO:0000313" key="13">
    <source>
        <dbReference type="Proteomes" id="UP001499915"/>
    </source>
</evidence>
<evidence type="ECO:0000256" key="1">
    <source>
        <dbReference type="ARBA" id="ARBA00022705"/>
    </source>
</evidence>
<comment type="function">
    <text evidence="8">Participates actively in the response to hyperosmotic and heat shock by preventing the aggregation of stress-denatured proteins and by disaggregating proteins, also in an autonomous, DnaK-independent fashion. Unfolded proteins bind initially to DnaJ; upon interaction with the DnaJ-bound protein, DnaK hydrolyzes its bound ATP, resulting in the formation of a stable complex. GrpE releases ADP from DnaK; ATP binding to DnaK triggers the release of the substrate protein, thus completing the reaction cycle. Several rounds of ATP-dependent interactions between DnaJ, DnaK and GrpE are required for fully efficient folding. Also involved, together with DnaK and GrpE, in the DNA replication of plasmids through activation of initiation proteins.</text>
</comment>
<feature type="zinc finger region" description="CR-type" evidence="9">
    <location>
        <begin position="139"/>
        <end position="225"/>
    </location>
</feature>
<comment type="caution">
    <text evidence="12">The sequence shown here is derived from an EMBL/GenBank/DDBJ whole genome shotgun (WGS) entry which is preliminary data.</text>
</comment>
<evidence type="ECO:0000259" key="11">
    <source>
        <dbReference type="PROSITE" id="PS51188"/>
    </source>
</evidence>
<feature type="domain" description="J" evidence="10">
    <location>
        <begin position="7"/>
        <end position="71"/>
    </location>
</feature>
<dbReference type="Gene3D" id="1.10.287.110">
    <property type="entry name" value="DnaJ domain"/>
    <property type="match status" value="1"/>
</dbReference>
<dbReference type="Pfam" id="PF00226">
    <property type="entry name" value="DnaJ"/>
    <property type="match status" value="1"/>
</dbReference>
<evidence type="ECO:0000256" key="8">
    <source>
        <dbReference type="HAMAP-Rule" id="MF_01152"/>
    </source>
</evidence>
<comment type="subunit">
    <text evidence="8">Homodimer.</text>
</comment>
<feature type="binding site" evidence="8">
    <location>
        <position position="216"/>
    </location>
    <ligand>
        <name>Zn(2+)</name>
        <dbReference type="ChEBI" id="CHEBI:29105"/>
        <label>1</label>
    </ligand>
</feature>
<feature type="repeat" description="CXXCXGXG motif" evidence="8">
    <location>
        <begin position="213"/>
        <end position="220"/>
    </location>
</feature>
<sequence>MAGPQRDYYEVLGVPHDADKQTIKNAFRKLAMIYHPDRNKSPEAEAKFKQIAEAYAILTDPQKRKEYDAHGFAGVEGFSAEDLFSGIDLSDIFGDAGFGGMGNGIFGDLFGHSGKHLHPARGRDLRVQLTLPLEKINQGSEEMVHFQRPVQCPTCKGCGAAPGTAPRTCEACGGSGRQILTRQQKQAKGNVQVQQITTCPVCQGRGEFIDHPCTSCRGSGRTQKDDKLKVTIPAGAEEGMALRIPGHGLPSDEPGGEAGDLYVTVRTAADPQFVRRGPDLWHNVQLSIPDAVLGTTLRVDTLDGKVDVKIPPGTQVDEVLRLKGKGLVKFGGYGRGDLNLRLGLRIPDNISEEERHLYEQLRKLNS</sequence>
<feature type="repeat" description="CXXCXGXG motif" evidence="8">
    <location>
        <begin position="199"/>
        <end position="206"/>
    </location>
</feature>
<comment type="similarity">
    <text evidence="8">Belongs to the DnaJ family.</text>
</comment>
<dbReference type="InterPro" id="IPR012724">
    <property type="entry name" value="DnaJ"/>
</dbReference>
<dbReference type="Gene3D" id="2.10.230.10">
    <property type="entry name" value="Heat shock protein DnaJ, cysteine-rich domain"/>
    <property type="match status" value="1"/>
</dbReference>
<evidence type="ECO:0000256" key="7">
    <source>
        <dbReference type="ARBA" id="ARBA00023186"/>
    </source>
</evidence>
<dbReference type="InterPro" id="IPR002939">
    <property type="entry name" value="DnaJ_C"/>
</dbReference>
<protein>
    <recommendedName>
        <fullName evidence="8">Chaperone protein DnaJ</fullName>
    </recommendedName>
</protein>
<dbReference type="InterPro" id="IPR001623">
    <property type="entry name" value="DnaJ_domain"/>
</dbReference>
<evidence type="ECO:0000256" key="6">
    <source>
        <dbReference type="ARBA" id="ARBA00023016"/>
    </source>
</evidence>
<feature type="binding site" evidence="8">
    <location>
        <position position="155"/>
    </location>
    <ligand>
        <name>Zn(2+)</name>
        <dbReference type="ChEBI" id="CHEBI:29105"/>
        <label>1</label>
    </ligand>
</feature>
<proteinExistence type="inferred from homology"/>
<dbReference type="SMART" id="SM00271">
    <property type="entry name" value="DnaJ"/>
    <property type="match status" value="1"/>
</dbReference>
<feature type="repeat" description="CXXCXGXG motif" evidence="8">
    <location>
        <begin position="152"/>
        <end position="159"/>
    </location>
</feature>
<dbReference type="InterPro" id="IPR036410">
    <property type="entry name" value="HSP_DnaJ_Cys-rich_dom_sf"/>
</dbReference>
<dbReference type="CDD" id="cd06257">
    <property type="entry name" value="DnaJ"/>
    <property type="match status" value="1"/>
</dbReference>
<feature type="repeat" description="CXXCXGXG motif" evidence="8">
    <location>
        <begin position="169"/>
        <end position="176"/>
    </location>
</feature>
<evidence type="ECO:0000256" key="3">
    <source>
        <dbReference type="ARBA" id="ARBA00022737"/>
    </source>
</evidence>
<evidence type="ECO:0000259" key="10">
    <source>
        <dbReference type="PROSITE" id="PS50076"/>
    </source>
</evidence>
<dbReference type="Pfam" id="PF01556">
    <property type="entry name" value="DnaJ_C"/>
    <property type="match status" value="1"/>
</dbReference>
<keyword evidence="8" id="KW-0963">Cytoplasm</keyword>
<comment type="domain">
    <text evidence="8">The J domain is necessary and sufficient to stimulate DnaK ATPase activity. Zinc center 1 plays an important role in the autonomous, DnaK-independent chaperone activity of DnaJ. Zinc center 2 is essential for interaction with DnaK and for DnaJ activity.</text>
</comment>
<gene>
    <name evidence="12" type="primary">dnaJ_1</name>
    <name evidence="8" type="synonym">dnaJ</name>
    <name evidence="12" type="ORF">GCM10009104_07620</name>
</gene>
<keyword evidence="4 8" id="KW-0863">Zinc-finger</keyword>
<evidence type="ECO:0000256" key="2">
    <source>
        <dbReference type="ARBA" id="ARBA00022723"/>
    </source>
</evidence>
<dbReference type="Pfam" id="PF00684">
    <property type="entry name" value="DnaJ_CXXCXGXG"/>
    <property type="match status" value="1"/>
</dbReference>
<keyword evidence="3 8" id="KW-0677">Repeat</keyword>
<dbReference type="InterPro" id="IPR036869">
    <property type="entry name" value="J_dom_sf"/>
</dbReference>
<evidence type="ECO:0000256" key="4">
    <source>
        <dbReference type="ARBA" id="ARBA00022771"/>
    </source>
</evidence>
<comment type="subcellular location">
    <subcellularLocation>
        <location evidence="8">Cytoplasm</location>
    </subcellularLocation>
</comment>
<dbReference type="PROSITE" id="PS51188">
    <property type="entry name" value="ZF_CR"/>
    <property type="match status" value="1"/>
</dbReference>
<organism evidence="12 13">
    <name type="scientific">Marinobacterium maritimum</name>
    <dbReference type="NCBI Taxonomy" id="500162"/>
    <lineage>
        <taxon>Bacteria</taxon>
        <taxon>Pseudomonadati</taxon>
        <taxon>Pseudomonadota</taxon>
        <taxon>Gammaproteobacteria</taxon>
        <taxon>Oceanospirillales</taxon>
        <taxon>Oceanospirillaceae</taxon>
        <taxon>Marinobacterium</taxon>
    </lineage>
</organism>
<dbReference type="InterPro" id="IPR018253">
    <property type="entry name" value="DnaJ_domain_CS"/>
</dbReference>
<dbReference type="NCBIfam" id="NF008035">
    <property type="entry name" value="PRK10767.1"/>
    <property type="match status" value="1"/>
</dbReference>
<name>A0ABN1I343_9GAMM</name>
<keyword evidence="2 8" id="KW-0479">Metal-binding</keyword>
<comment type="cofactor">
    <cofactor evidence="8">
        <name>Zn(2+)</name>
        <dbReference type="ChEBI" id="CHEBI:29105"/>
    </cofactor>
    <text evidence="8">Binds 2 Zn(2+) ions per monomer.</text>
</comment>
<feature type="binding site" evidence="8">
    <location>
        <position position="213"/>
    </location>
    <ligand>
        <name>Zn(2+)</name>
        <dbReference type="ChEBI" id="CHEBI:29105"/>
        <label>1</label>
    </ligand>
</feature>
<dbReference type="HAMAP" id="MF_01152">
    <property type="entry name" value="DnaJ"/>
    <property type="match status" value="1"/>
</dbReference>
<evidence type="ECO:0000256" key="5">
    <source>
        <dbReference type="ARBA" id="ARBA00022833"/>
    </source>
</evidence>
<dbReference type="PRINTS" id="PR00625">
    <property type="entry name" value="JDOMAIN"/>
</dbReference>
<dbReference type="Gene3D" id="2.60.260.20">
    <property type="entry name" value="Urease metallochaperone UreE, N-terminal domain"/>
    <property type="match status" value="2"/>
</dbReference>
<dbReference type="SUPFAM" id="SSF49493">
    <property type="entry name" value="HSP40/DnaJ peptide-binding domain"/>
    <property type="match status" value="2"/>
</dbReference>
<keyword evidence="5 8" id="KW-0862">Zinc</keyword>
<dbReference type="SUPFAM" id="SSF57938">
    <property type="entry name" value="DnaJ/Hsp40 cysteine-rich domain"/>
    <property type="match status" value="1"/>
</dbReference>
<feature type="binding site" evidence="8">
    <location>
        <position position="172"/>
    </location>
    <ligand>
        <name>Zn(2+)</name>
        <dbReference type="ChEBI" id="CHEBI:29105"/>
        <label>2</label>
    </ligand>
</feature>
<keyword evidence="7 8" id="KW-0143">Chaperone</keyword>
<accession>A0ABN1I343</accession>
<dbReference type="PANTHER" id="PTHR43096">
    <property type="entry name" value="DNAJ HOMOLOG 1, MITOCHONDRIAL-RELATED"/>
    <property type="match status" value="1"/>
</dbReference>
<dbReference type="PROSITE" id="PS50076">
    <property type="entry name" value="DNAJ_2"/>
    <property type="match status" value="1"/>
</dbReference>
<dbReference type="Proteomes" id="UP001499915">
    <property type="component" value="Unassembled WGS sequence"/>
</dbReference>
<feature type="binding site" evidence="8">
    <location>
        <position position="202"/>
    </location>
    <ligand>
        <name>Zn(2+)</name>
        <dbReference type="ChEBI" id="CHEBI:29105"/>
        <label>2</label>
    </ligand>
</feature>
<reference evidence="12 13" key="1">
    <citation type="journal article" date="2019" name="Int. J. Syst. Evol. Microbiol.">
        <title>The Global Catalogue of Microorganisms (GCM) 10K type strain sequencing project: providing services to taxonomists for standard genome sequencing and annotation.</title>
        <authorList>
            <consortium name="The Broad Institute Genomics Platform"/>
            <consortium name="The Broad Institute Genome Sequencing Center for Infectious Disease"/>
            <person name="Wu L."/>
            <person name="Ma J."/>
        </authorList>
    </citation>
    <scope>NUCLEOTIDE SEQUENCE [LARGE SCALE GENOMIC DNA]</scope>
    <source>
        <strain evidence="12 13">JCM 15134</strain>
    </source>
</reference>
<feature type="binding site" evidence="8">
    <location>
        <position position="169"/>
    </location>
    <ligand>
        <name>Zn(2+)</name>
        <dbReference type="ChEBI" id="CHEBI:29105"/>
        <label>2</label>
    </ligand>
</feature>
<feature type="binding site" evidence="8">
    <location>
        <position position="199"/>
    </location>
    <ligand>
        <name>Zn(2+)</name>
        <dbReference type="ChEBI" id="CHEBI:29105"/>
        <label>2</label>
    </ligand>
</feature>
<dbReference type="SUPFAM" id="SSF46565">
    <property type="entry name" value="Chaperone J-domain"/>
    <property type="match status" value="1"/>
</dbReference>
<feature type="binding site" evidence="8">
    <location>
        <position position="152"/>
    </location>
    <ligand>
        <name>Zn(2+)</name>
        <dbReference type="ChEBI" id="CHEBI:29105"/>
        <label>1</label>
    </ligand>
</feature>